<name>A0A6J0I435_9PASS</name>
<proteinExistence type="predicted"/>
<protein>
    <submittedName>
        <fullName evidence="3">Uncharacterized protein LOC108502740</fullName>
    </submittedName>
</protein>
<accession>A0A6J0I435</accession>
<keyword evidence="2" id="KW-1185">Reference proteome</keyword>
<evidence type="ECO:0000256" key="1">
    <source>
        <dbReference type="SAM" id="MobiDB-lite"/>
    </source>
</evidence>
<reference evidence="3" key="1">
    <citation type="submission" date="2025-08" db="UniProtKB">
        <authorList>
            <consortium name="RefSeq"/>
        </authorList>
    </citation>
    <scope>IDENTIFICATION</scope>
</reference>
<organism evidence="2 3">
    <name type="scientific">Lepidothrix coronata</name>
    <name type="common">blue-crowned manakin</name>
    <dbReference type="NCBI Taxonomy" id="321398"/>
    <lineage>
        <taxon>Eukaryota</taxon>
        <taxon>Metazoa</taxon>
        <taxon>Chordata</taxon>
        <taxon>Craniata</taxon>
        <taxon>Vertebrata</taxon>
        <taxon>Euteleostomi</taxon>
        <taxon>Archelosauria</taxon>
        <taxon>Archosauria</taxon>
        <taxon>Dinosauria</taxon>
        <taxon>Saurischia</taxon>
        <taxon>Theropoda</taxon>
        <taxon>Coelurosauria</taxon>
        <taxon>Aves</taxon>
        <taxon>Neognathae</taxon>
        <taxon>Neoaves</taxon>
        <taxon>Telluraves</taxon>
        <taxon>Australaves</taxon>
        <taxon>Passeriformes</taxon>
        <taxon>Pipridae</taxon>
        <taxon>Lepidothrix</taxon>
    </lineage>
</organism>
<sequence>MPGAVCGAVCAVPNARCGVWSGVRGAQCPVRCRVRRVPPCPARPGASGAGARAPANQPRHVSAPRHAVPLPRPLQRRVRGPGVAPSPHGGLRCSRRRRARPSCLRETSLPGIEGLRRQEILRGPARGAAALTSHQRGAWGGGRCPPPPPQSVEAIRRDGECDVILQSAHGIHEEKLSRCWIRWMVWILIVCEPESKRGSRKRIRIFVLPLRWKIVVYCIRKLSLHFPAETLKRCQIHLNEPIKKTRNLEIWRKRKRKASITFKYSHLHFNENS</sequence>
<evidence type="ECO:0000313" key="3">
    <source>
        <dbReference type="RefSeq" id="XP_017681448.1"/>
    </source>
</evidence>
<dbReference type="GeneID" id="108502740"/>
<gene>
    <name evidence="3" type="primary">LOC108502740</name>
</gene>
<feature type="region of interest" description="Disordered" evidence="1">
    <location>
        <begin position="39"/>
        <end position="99"/>
    </location>
</feature>
<dbReference type="RefSeq" id="XP_017681448.1">
    <property type="nucleotide sequence ID" value="XM_017825959.1"/>
</dbReference>
<evidence type="ECO:0000313" key="2">
    <source>
        <dbReference type="Proteomes" id="UP000504624"/>
    </source>
</evidence>
<dbReference type="AlphaFoldDB" id="A0A6J0I435"/>
<feature type="compositionally biased region" description="Low complexity" evidence="1">
    <location>
        <begin position="43"/>
        <end position="55"/>
    </location>
</feature>
<dbReference type="Proteomes" id="UP000504624">
    <property type="component" value="Unplaced"/>
</dbReference>